<evidence type="ECO:0000256" key="2">
    <source>
        <dbReference type="ARBA" id="ARBA00022840"/>
    </source>
</evidence>
<dbReference type="AlphaFoldDB" id="X1IVJ9"/>
<accession>X1IVJ9</accession>
<dbReference type="PANTHER" id="PTHR43582">
    <property type="entry name" value="LINEARMYCIN RESISTANCE ATP-BINDING PROTEIN LNRL"/>
    <property type="match status" value="1"/>
</dbReference>
<feature type="non-terminal residue" evidence="4">
    <location>
        <position position="1"/>
    </location>
</feature>
<dbReference type="InterPro" id="IPR003593">
    <property type="entry name" value="AAA+_ATPase"/>
</dbReference>
<sequence>IFNGVVAVDGIELNIKKGELFALLGPNGAGKTTTINMLCCLLKPTSGTATVMGYDINHQPFKIKEIIGVSPQETVISEHLNSQENLNLIGKIHGISSRELKIRSQQLLETMGLTGRVKDQVRKFSGGMKRRLNVMMALIHNPEVLFLDEPTLGLDPQARRAIWEYIVQLKGEKTILLTTHYMDEADFLADRIGIMDKGQDCRFRYQH</sequence>
<dbReference type="GO" id="GO:0005524">
    <property type="term" value="F:ATP binding"/>
    <property type="evidence" value="ECO:0007669"/>
    <property type="project" value="UniProtKB-KW"/>
</dbReference>
<proteinExistence type="predicted"/>
<dbReference type="PROSITE" id="PS50893">
    <property type="entry name" value="ABC_TRANSPORTER_2"/>
    <property type="match status" value="1"/>
</dbReference>
<dbReference type="PANTHER" id="PTHR43582:SF2">
    <property type="entry name" value="LINEARMYCIN RESISTANCE ATP-BINDING PROTEIN LNRL"/>
    <property type="match status" value="1"/>
</dbReference>
<dbReference type="InterPro" id="IPR027417">
    <property type="entry name" value="P-loop_NTPase"/>
</dbReference>
<organism evidence="4">
    <name type="scientific">marine sediment metagenome</name>
    <dbReference type="NCBI Taxonomy" id="412755"/>
    <lineage>
        <taxon>unclassified sequences</taxon>
        <taxon>metagenomes</taxon>
        <taxon>ecological metagenomes</taxon>
    </lineage>
</organism>
<evidence type="ECO:0000256" key="1">
    <source>
        <dbReference type="ARBA" id="ARBA00022741"/>
    </source>
</evidence>
<reference evidence="4" key="1">
    <citation type="journal article" date="2014" name="Front. Microbiol.">
        <title>High frequency of phylogenetically diverse reductive dehalogenase-homologous genes in deep subseafloor sedimentary metagenomes.</title>
        <authorList>
            <person name="Kawai M."/>
            <person name="Futagami T."/>
            <person name="Toyoda A."/>
            <person name="Takaki Y."/>
            <person name="Nishi S."/>
            <person name="Hori S."/>
            <person name="Arai W."/>
            <person name="Tsubouchi T."/>
            <person name="Morono Y."/>
            <person name="Uchiyama I."/>
            <person name="Ito T."/>
            <person name="Fujiyama A."/>
            <person name="Inagaki F."/>
            <person name="Takami H."/>
        </authorList>
    </citation>
    <scope>NUCLEOTIDE SEQUENCE</scope>
    <source>
        <strain evidence="4">Expedition CK06-06</strain>
    </source>
</reference>
<name>X1IVJ9_9ZZZZ</name>
<feature type="domain" description="ABC transporter" evidence="3">
    <location>
        <begin position="1"/>
        <end position="206"/>
    </location>
</feature>
<dbReference type="Pfam" id="PF00005">
    <property type="entry name" value="ABC_tran"/>
    <property type="match status" value="1"/>
</dbReference>
<dbReference type="GO" id="GO:0016887">
    <property type="term" value="F:ATP hydrolysis activity"/>
    <property type="evidence" value="ECO:0007669"/>
    <property type="project" value="InterPro"/>
</dbReference>
<evidence type="ECO:0000313" key="4">
    <source>
        <dbReference type="EMBL" id="GAH85747.1"/>
    </source>
</evidence>
<comment type="caution">
    <text evidence="4">The sequence shown here is derived from an EMBL/GenBank/DDBJ whole genome shotgun (WGS) entry which is preliminary data.</text>
</comment>
<keyword evidence="2" id="KW-0067">ATP-binding</keyword>
<dbReference type="SUPFAM" id="SSF52540">
    <property type="entry name" value="P-loop containing nucleoside triphosphate hydrolases"/>
    <property type="match status" value="1"/>
</dbReference>
<dbReference type="InterPro" id="IPR003439">
    <property type="entry name" value="ABC_transporter-like_ATP-bd"/>
</dbReference>
<protein>
    <recommendedName>
        <fullName evidence="3">ABC transporter domain-containing protein</fullName>
    </recommendedName>
</protein>
<dbReference type="SMART" id="SM00382">
    <property type="entry name" value="AAA"/>
    <property type="match status" value="1"/>
</dbReference>
<evidence type="ECO:0000259" key="3">
    <source>
        <dbReference type="PROSITE" id="PS50893"/>
    </source>
</evidence>
<dbReference type="Gene3D" id="3.40.50.300">
    <property type="entry name" value="P-loop containing nucleotide triphosphate hydrolases"/>
    <property type="match status" value="1"/>
</dbReference>
<keyword evidence="1" id="KW-0547">Nucleotide-binding</keyword>
<dbReference type="EMBL" id="BARU01041186">
    <property type="protein sequence ID" value="GAH85747.1"/>
    <property type="molecule type" value="Genomic_DNA"/>
</dbReference>
<gene>
    <name evidence="4" type="ORF">S03H2_63542</name>
</gene>